<sequence>SSTCNFVVYADAVRLRQAVLNYLSNAIKYNRTGGNVWISCQAVSNDRVRINVKDTGFGLTEEQIAQLFQPFERIGAETREIEGTGIGLTITKELIELMGGSVGVDSDPGKGSTFWLELDSVPPDESPVSDGDNSGGAI</sequence>
<dbReference type="EC" id="2.7.13.3" evidence="2"/>
<dbReference type="GO" id="GO:0009927">
    <property type="term" value="F:histidine phosphotransfer kinase activity"/>
    <property type="evidence" value="ECO:0007669"/>
    <property type="project" value="TreeGrafter"/>
</dbReference>
<evidence type="ECO:0000256" key="5">
    <source>
        <dbReference type="SAM" id="MobiDB-lite"/>
    </source>
</evidence>
<gene>
    <name evidence="7" type="ORF">LCGC14_2662040</name>
</gene>
<evidence type="ECO:0000313" key="7">
    <source>
        <dbReference type="EMBL" id="KKK96509.1"/>
    </source>
</evidence>
<dbReference type="PROSITE" id="PS50109">
    <property type="entry name" value="HIS_KIN"/>
    <property type="match status" value="1"/>
</dbReference>
<evidence type="ECO:0000256" key="1">
    <source>
        <dbReference type="ARBA" id="ARBA00000085"/>
    </source>
</evidence>
<protein>
    <recommendedName>
        <fullName evidence="2">histidine kinase</fullName>
        <ecNumber evidence="2">2.7.13.3</ecNumber>
    </recommendedName>
</protein>
<feature type="domain" description="Histidine kinase" evidence="6">
    <location>
        <begin position="1"/>
        <end position="122"/>
    </location>
</feature>
<reference evidence="7" key="1">
    <citation type="journal article" date="2015" name="Nature">
        <title>Complex archaea that bridge the gap between prokaryotes and eukaryotes.</title>
        <authorList>
            <person name="Spang A."/>
            <person name="Saw J.H."/>
            <person name="Jorgensen S.L."/>
            <person name="Zaremba-Niedzwiedzka K."/>
            <person name="Martijn J."/>
            <person name="Lind A.E."/>
            <person name="van Eijk R."/>
            <person name="Schleper C."/>
            <person name="Guy L."/>
            <person name="Ettema T.J."/>
        </authorList>
    </citation>
    <scope>NUCLEOTIDE SEQUENCE</scope>
</reference>
<dbReference type="SUPFAM" id="SSF55874">
    <property type="entry name" value="ATPase domain of HSP90 chaperone/DNA topoisomerase II/histidine kinase"/>
    <property type="match status" value="1"/>
</dbReference>
<comment type="caution">
    <text evidence="7">The sequence shown here is derived from an EMBL/GenBank/DDBJ whole genome shotgun (WGS) entry which is preliminary data.</text>
</comment>
<dbReference type="PRINTS" id="PR00344">
    <property type="entry name" value="BCTRLSENSOR"/>
</dbReference>
<evidence type="ECO:0000256" key="3">
    <source>
        <dbReference type="ARBA" id="ARBA00022679"/>
    </source>
</evidence>
<dbReference type="PANTHER" id="PTHR43047:SF72">
    <property type="entry name" value="OSMOSENSING HISTIDINE PROTEIN KINASE SLN1"/>
    <property type="match status" value="1"/>
</dbReference>
<name>A0A0F9C1U9_9ZZZZ</name>
<dbReference type="InterPro" id="IPR005467">
    <property type="entry name" value="His_kinase_dom"/>
</dbReference>
<dbReference type="InterPro" id="IPR004358">
    <property type="entry name" value="Sig_transdc_His_kin-like_C"/>
</dbReference>
<feature type="region of interest" description="Disordered" evidence="5">
    <location>
        <begin position="119"/>
        <end position="138"/>
    </location>
</feature>
<dbReference type="EMBL" id="LAZR01046452">
    <property type="protein sequence ID" value="KKK96509.1"/>
    <property type="molecule type" value="Genomic_DNA"/>
</dbReference>
<dbReference type="Gene3D" id="3.30.565.10">
    <property type="entry name" value="Histidine kinase-like ATPase, C-terminal domain"/>
    <property type="match status" value="1"/>
</dbReference>
<organism evidence="7">
    <name type="scientific">marine sediment metagenome</name>
    <dbReference type="NCBI Taxonomy" id="412755"/>
    <lineage>
        <taxon>unclassified sequences</taxon>
        <taxon>metagenomes</taxon>
        <taxon>ecological metagenomes</taxon>
    </lineage>
</organism>
<feature type="non-terminal residue" evidence="7">
    <location>
        <position position="1"/>
    </location>
</feature>
<proteinExistence type="predicted"/>
<dbReference type="SMART" id="SM00387">
    <property type="entry name" value="HATPase_c"/>
    <property type="match status" value="1"/>
</dbReference>
<evidence type="ECO:0000259" key="6">
    <source>
        <dbReference type="PROSITE" id="PS50109"/>
    </source>
</evidence>
<keyword evidence="3" id="KW-0808">Transferase</keyword>
<dbReference type="GO" id="GO:0000155">
    <property type="term" value="F:phosphorelay sensor kinase activity"/>
    <property type="evidence" value="ECO:0007669"/>
    <property type="project" value="TreeGrafter"/>
</dbReference>
<dbReference type="InterPro" id="IPR036890">
    <property type="entry name" value="HATPase_C_sf"/>
</dbReference>
<keyword evidence="4" id="KW-0418">Kinase</keyword>
<dbReference type="AlphaFoldDB" id="A0A0F9C1U9"/>
<dbReference type="InterPro" id="IPR003594">
    <property type="entry name" value="HATPase_dom"/>
</dbReference>
<evidence type="ECO:0000256" key="4">
    <source>
        <dbReference type="ARBA" id="ARBA00022777"/>
    </source>
</evidence>
<comment type="catalytic activity">
    <reaction evidence="1">
        <text>ATP + protein L-histidine = ADP + protein N-phospho-L-histidine.</text>
        <dbReference type="EC" id="2.7.13.3"/>
    </reaction>
</comment>
<dbReference type="PANTHER" id="PTHR43047">
    <property type="entry name" value="TWO-COMPONENT HISTIDINE PROTEIN KINASE"/>
    <property type="match status" value="1"/>
</dbReference>
<dbReference type="Pfam" id="PF02518">
    <property type="entry name" value="HATPase_c"/>
    <property type="match status" value="1"/>
</dbReference>
<accession>A0A0F9C1U9</accession>
<evidence type="ECO:0000256" key="2">
    <source>
        <dbReference type="ARBA" id="ARBA00012438"/>
    </source>
</evidence>
<dbReference type="GO" id="GO:0005886">
    <property type="term" value="C:plasma membrane"/>
    <property type="evidence" value="ECO:0007669"/>
    <property type="project" value="TreeGrafter"/>
</dbReference>